<proteinExistence type="predicted"/>
<accession>A0A4Y2UCV6</accession>
<dbReference type="EMBL" id="BGPR01035214">
    <property type="protein sequence ID" value="GBO09934.1"/>
    <property type="molecule type" value="Genomic_DNA"/>
</dbReference>
<sequence length="27" mass="3076">IRLGGLSKGIFNIDSQKVLWPFREVAM</sequence>
<evidence type="ECO:0000313" key="1">
    <source>
        <dbReference type="EMBL" id="GBO09934.1"/>
    </source>
</evidence>
<evidence type="ECO:0000313" key="2">
    <source>
        <dbReference type="Proteomes" id="UP000499080"/>
    </source>
</evidence>
<name>A0A4Y2UCV6_ARAVE</name>
<protein>
    <submittedName>
        <fullName evidence="1">Uncharacterized protein</fullName>
    </submittedName>
</protein>
<dbReference type="AlphaFoldDB" id="A0A4Y2UCV6"/>
<feature type="non-terminal residue" evidence="1">
    <location>
        <position position="27"/>
    </location>
</feature>
<feature type="non-terminal residue" evidence="1">
    <location>
        <position position="1"/>
    </location>
</feature>
<dbReference type="Proteomes" id="UP000499080">
    <property type="component" value="Unassembled WGS sequence"/>
</dbReference>
<comment type="caution">
    <text evidence="1">The sequence shown here is derived from an EMBL/GenBank/DDBJ whole genome shotgun (WGS) entry which is preliminary data.</text>
</comment>
<organism evidence="1 2">
    <name type="scientific">Araneus ventricosus</name>
    <name type="common">Orbweaver spider</name>
    <name type="synonym">Epeira ventricosa</name>
    <dbReference type="NCBI Taxonomy" id="182803"/>
    <lineage>
        <taxon>Eukaryota</taxon>
        <taxon>Metazoa</taxon>
        <taxon>Ecdysozoa</taxon>
        <taxon>Arthropoda</taxon>
        <taxon>Chelicerata</taxon>
        <taxon>Arachnida</taxon>
        <taxon>Araneae</taxon>
        <taxon>Araneomorphae</taxon>
        <taxon>Entelegynae</taxon>
        <taxon>Araneoidea</taxon>
        <taxon>Araneidae</taxon>
        <taxon>Araneus</taxon>
    </lineage>
</organism>
<keyword evidence="2" id="KW-1185">Reference proteome</keyword>
<reference evidence="1 2" key="1">
    <citation type="journal article" date="2019" name="Sci. Rep.">
        <title>Orb-weaving spider Araneus ventricosus genome elucidates the spidroin gene catalogue.</title>
        <authorList>
            <person name="Kono N."/>
            <person name="Nakamura H."/>
            <person name="Ohtoshi R."/>
            <person name="Moran D.A.P."/>
            <person name="Shinohara A."/>
            <person name="Yoshida Y."/>
            <person name="Fujiwara M."/>
            <person name="Mori M."/>
            <person name="Tomita M."/>
            <person name="Arakawa K."/>
        </authorList>
    </citation>
    <scope>NUCLEOTIDE SEQUENCE [LARGE SCALE GENOMIC DNA]</scope>
</reference>
<gene>
    <name evidence="1" type="ORF">AVEN_17950-2_1</name>
</gene>